<name>A0A427A5C7_ENSVE</name>
<dbReference type="Proteomes" id="UP000287651">
    <property type="component" value="Unassembled WGS sequence"/>
</dbReference>
<protein>
    <recommendedName>
        <fullName evidence="4">Origin recognition complex subunit 1</fullName>
    </recommendedName>
</protein>
<gene>
    <name evidence="5" type="ORF">B296_00013240</name>
</gene>
<dbReference type="InterPro" id="IPR041083">
    <property type="entry name" value="AAA_lid_10"/>
</dbReference>
<keyword evidence="3 4" id="KW-0539">Nucleus</keyword>
<evidence type="ECO:0000256" key="2">
    <source>
        <dbReference type="ARBA" id="ARBA00023125"/>
    </source>
</evidence>
<dbReference type="Pfam" id="PF17872">
    <property type="entry name" value="AAA_lid_10"/>
    <property type="match status" value="1"/>
</dbReference>
<dbReference type="GO" id="GO:0006270">
    <property type="term" value="P:DNA replication initiation"/>
    <property type="evidence" value="ECO:0007669"/>
    <property type="project" value="TreeGrafter"/>
</dbReference>
<reference evidence="5 6" key="1">
    <citation type="journal article" date="2014" name="Agronomy (Basel)">
        <title>A Draft Genome Sequence for Ensete ventricosum, the Drought-Tolerant Tree Against Hunger.</title>
        <authorList>
            <person name="Harrison J."/>
            <person name="Moore K.A."/>
            <person name="Paszkiewicz K."/>
            <person name="Jones T."/>
            <person name="Grant M."/>
            <person name="Ambacheew D."/>
            <person name="Muzemil S."/>
            <person name="Studholme D.J."/>
        </authorList>
    </citation>
    <scope>NUCLEOTIDE SEQUENCE [LARGE SCALE GENOMIC DNA]</scope>
</reference>
<evidence type="ECO:0000313" key="5">
    <source>
        <dbReference type="EMBL" id="RRT71381.1"/>
    </source>
</evidence>
<dbReference type="GO" id="GO:0003688">
    <property type="term" value="F:DNA replication origin binding"/>
    <property type="evidence" value="ECO:0007669"/>
    <property type="project" value="TreeGrafter"/>
</dbReference>
<comment type="caution">
    <text evidence="5">The sequence shown here is derived from an EMBL/GenBank/DDBJ whole genome shotgun (WGS) entry which is preliminary data.</text>
</comment>
<keyword evidence="4" id="KW-0067">ATP-binding</keyword>
<proteinExistence type="inferred from homology"/>
<dbReference type="Gene3D" id="1.10.8.60">
    <property type="match status" value="1"/>
</dbReference>
<accession>A0A427A5C7</accession>
<comment type="subunit">
    <text evidence="4">Component of the origin recognition complex (ORC) composed of at least ORC1, ORC2, ORC3, ORC4, ORC5 and ORC6. ORC is regulated in a cell-cycle and development dependent manner. It is sequentially assembled at the exit from anaphase of mitosis and disassembled as cells enter S phase. Binds unmodified and methylated histone H3.</text>
</comment>
<evidence type="ECO:0000256" key="4">
    <source>
        <dbReference type="RuleBase" id="RU365058"/>
    </source>
</evidence>
<comment type="similarity">
    <text evidence="4">Belongs to the ORC1 family.</text>
</comment>
<keyword evidence="2 4" id="KW-0238">DNA-binding</keyword>
<organism evidence="5 6">
    <name type="scientific">Ensete ventricosum</name>
    <name type="common">Abyssinian banana</name>
    <name type="synonym">Musa ensete</name>
    <dbReference type="NCBI Taxonomy" id="4639"/>
    <lineage>
        <taxon>Eukaryota</taxon>
        <taxon>Viridiplantae</taxon>
        <taxon>Streptophyta</taxon>
        <taxon>Embryophyta</taxon>
        <taxon>Tracheophyta</taxon>
        <taxon>Spermatophyta</taxon>
        <taxon>Magnoliopsida</taxon>
        <taxon>Liliopsida</taxon>
        <taxon>Zingiberales</taxon>
        <taxon>Musaceae</taxon>
        <taxon>Ensete</taxon>
    </lineage>
</organism>
<dbReference type="GO" id="GO:0005524">
    <property type="term" value="F:ATP binding"/>
    <property type="evidence" value="ECO:0007669"/>
    <property type="project" value="UniProtKB-KW"/>
</dbReference>
<dbReference type="InterPro" id="IPR027417">
    <property type="entry name" value="P-loop_NTPase"/>
</dbReference>
<evidence type="ECO:0000313" key="6">
    <source>
        <dbReference type="Proteomes" id="UP000287651"/>
    </source>
</evidence>
<dbReference type="GO" id="GO:0033314">
    <property type="term" value="P:mitotic DNA replication checkpoint signaling"/>
    <property type="evidence" value="ECO:0007669"/>
    <property type="project" value="TreeGrafter"/>
</dbReference>
<sequence>MDLPEKLLPRISSRMGIQRLCFGPYSYQQLQEIISSRLKGLDAFEEQAVEFASRKILNLHTFVICDAYHFIYNQVAAMSGDARRALEICRRAAEIADYQFKQSPLCKQPSESFDGSFEGTWKSRH</sequence>
<dbReference type="PANTHER" id="PTHR10763:SF23">
    <property type="entry name" value="ORIGIN RECOGNITION COMPLEX SUBUNIT 1"/>
    <property type="match status" value="1"/>
</dbReference>
<evidence type="ECO:0000256" key="1">
    <source>
        <dbReference type="ARBA" id="ARBA00004123"/>
    </source>
</evidence>
<keyword evidence="4" id="KW-0547">Nucleotide-binding</keyword>
<comment type="subcellular location">
    <subcellularLocation>
        <location evidence="1 4">Nucleus</location>
    </subcellularLocation>
</comment>
<evidence type="ECO:0000256" key="3">
    <source>
        <dbReference type="ARBA" id="ARBA00023242"/>
    </source>
</evidence>
<dbReference type="AlphaFoldDB" id="A0A427A5C7"/>
<keyword evidence="4" id="KW-0235">DNA replication</keyword>
<dbReference type="EMBL" id="AMZH03003726">
    <property type="protein sequence ID" value="RRT71381.1"/>
    <property type="molecule type" value="Genomic_DNA"/>
</dbReference>
<dbReference type="GO" id="GO:0005664">
    <property type="term" value="C:nuclear origin of replication recognition complex"/>
    <property type="evidence" value="ECO:0007669"/>
    <property type="project" value="TreeGrafter"/>
</dbReference>
<dbReference type="InterPro" id="IPR050311">
    <property type="entry name" value="ORC1/CDC6"/>
</dbReference>
<comment type="function">
    <text evidence="4">Component of the origin recognition complex (ORC) that binds origins of replication. DNA-binding is ATP-dependent, however specific DNA sequences that define origins of replication have not been identified so far. ORC is required to assemble the pre-replication complex necessary to initiate DNA replication.</text>
</comment>
<dbReference type="SUPFAM" id="SSF52540">
    <property type="entry name" value="P-loop containing nucleoside triphosphate hydrolases"/>
    <property type="match status" value="1"/>
</dbReference>
<dbReference type="PANTHER" id="PTHR10763">
    <property type="entry name" value="CELL DIVISION CONTROL PROTEIN 6-RELATED"/>
    <property type="match status" value="1"/>
</dbReference>